<reference evidence="1 2" key="1">
    <citation type="journal article" date="2014" name="Appl. Environ. Microbiol.">
        <title>Insights into the Microbial Degradation of Rubber and Gutta-Percha by Analysis of the Complete Genome of Nocardia nova SH22a.</title>
        <authorList>
            <person name="Luo Q."/>
            <person name="Hiessl S."/>
            <person name="Poehlein A."/>
            <person name="Daniel R."/>
            <person name="Steinbuchel A."/>
        </authorList>
    </citation>
    <scope>NUCLEOTIDE SEQUENCE [LARGE SCALE GENOMIC DNA]</scope>
    <source>
        <strain evidence="1">SH22a</strain>
    </source>
</reference>
<dbReference type="AlphaFoldDB" id="W5TPP1"/>
<dbReference type="HOGENOM" id="CLU_2247218_0_0_11"/>
<dbReference type="InterPro" id="IPR056928">
    <property type="entry name" value="Gp77-like"/>
</dbReference>
<organism evidence="1 2">
    <name type="scientific">Nocardia nova SH22a</name>
    <dbReference type="NCBI Taxonomy" id="1415166"/>
    <lineage>
        <taxon>Bacteria</taxon>
        <taxon>Bacillati</taxon>
        <taxon>Actinomycetota</taxon>
        <taxon>Actinomycetes</taxon>
        <taxon>Mycobacteriales</taxon>
        <taxon>Nocardiaceae</taxon>
        <taxon>Nocardia</taxon>
    </lineage>
</organism>
<dbReference type="OrthoDB" id="4253749at2"/>
<proteinExistence type="predicted"/>
<keyword evidence="2" id="KW-1185">Reference proteome</keyword>
<accession>W5TPP1</accession>
<dbReference type="STRING" id="1415166.NONO_c60970"/>
<dbReference type="EMBL" id="CP006850">
    <property type="protein sequence ID" value="AHH20873.1"/>
    <property type="molecule type" value="Genomic_DNA"/>
</dbReference>
<dbReference type="KEGG" id="nno:NONO_c60970"/>
<evidence type="ECO:0000313" key="1">
    <source>
        <dbReference type="EMBL" id="AHH20873.1"/>
    </source>
</evidence>
<dbReference type="Pfam" id="PF23148">
    <property type="entry name" value="Gp77"/>
    <property type="match status" value="1"/>
</dbReference>
<dbReference type="RefSeq" id="WP_148307020.1">
    <property type="nucleotide sequence ID" value="NZ_CP006850.1"/>
</dbReference>
<dbReference type="Proteomes" id="UP000019150">
    <property type="component" value="Chromosome"/>
</dbReference>
<sequence length="104" mass="11446">MSSPEAPKVKDPAAVLDYRFQWGRGPFATAPPWLEDTETITSKQITVQPAGLTVEESEITPDGKDVVVWLSGGTVSATYEVACQITTTLSRTDVRRMSIYVLER</sequence>
<dbReference type="eggNOG" id="ENOG5033FMS">
    <property type="taxonomic scope" value="Bacteria"/>
</dbReference>
<protein>
    <submittedName>
        <fullName evidence="1">Putative virion-associated phage protein</fullName>
    </submittedName>
</protein>
<evidence type="ECO:0000313" key="2">
    <source>
        <dbReference type="Proteomes" id="UP000019150"/>
    </source>
</evidence>
<dbReference type="PATRIC" id="fig|1415166.3.peg.6273"/>
<name>W5TPP1_9NOCA</name>
<gene>
    <name evidence="1" type="ORF">NONO_c60970</name>
</gene>